<dbReference type="SMART" id="SM00213">
    <property type="entry name" value="UBQ"/>
    <property type="match status" value="1"/>
</dbReference>
<dbReference type="AlphaFoldDB" id="A0A162A4P7"/>
<dbReference type="SUPFAM" id="SSF54236">
    <property type="entry name" value="Ubiquitin-like"/>
    <property type="match status" value="1"/>
</dbReference>
<reference evidence="2" key="1">
    <citation type="journal article" date="2016" name="Nat. Genet.">
        <title>A high-quality carrot genome assembly provides new insights into carotenoid accumulation and asterid genome evolution.</title>
        <authorList>
            <person name="Iorizzo M."/>
            <person name="Ellison S."/>
            <person name="Senalik D."/>
            <person name="Zeng P."/>
            <person name="Satapoomin P."/>
            <person name="Huang J."/>
            <person name="Bowman M."/>
            <person name="Iovene M."/>
            <person name="Sanseverino W."/>
            <person name="Cavagnaro P."/>
            <person name="Yildiz M."/>
            <person name="Macko-Podgorni A."/>
            <person name="Moranska E."/>
            <person name="Grzebelus E."/>
            <person name="Grzebelus D."/>
            <person name="Ashrafi H."/>
            <person name="Zheng Z."/>
            <person name="Cheng S."/>
            <person name="Spooner D."/>
            <person name="Van Deynze A."/>
            <person name="Simon P."/>
        </authorList>
    </citation>
    <scope>NUCLEOTIDE SEQUENCE [LARGE SCALE GENOMIC DNA]</scope>
    <source>
        <tissue evidence="2">Leaf</tissue>
    </source>
</reference>
<dbReference type="Gene3D" id="3.50.50.60">
    <property type="entry name" value="FAD/NAD(P)-binding domain"/>
    <property type="match status" value="2"/>
</dbReference>
<dbReference type="InterPro" id="IPR049516">
    <property type="entry name" value="FAD-depend_C"/>
</dbReference>
<feature type="domain" description="Ubiquitin-like" evidence="1">
    <location>
        <begin position="1"/>
        <end position="77"/>
    </location>
</feature>
<organism evidence="2">
    <name type="scientific">Daucus carota subsp. sativus</name>
    <name type="common">Carrot</name>
    <dbReference type="NCBI Taxonomy" id="79200"/>
    <lineage>
        <taxon>Eukaryota</taxon>
        <taxon>Viridiplantae</taxon>
        <taxon>Streptophyta</taxon>
        <taxon>Embryophyta</taxon>
        <taxon>Tracheophyta</taxon>
        <taxon>Spermatophyta</taxon>
        <taxon>Magnoliopsida</taxon>
        <taxon>eudicotyledons</taxon>
        <taxon>Gunneridae</taxon>
        <taxon>Pentapetalae</taxon>
        <taxon>asterids</taxon>
        <taxon>campanulids</taxon>
        <taxon>Apiales</taxon>
        <taxon>Apiaceae</taxon>
        <taxon>Apioideae</taxon>
        <taxon>Scandiceae</taxon>
        <taxon>Daucinae</taxon>
        <taxon>Daucus</taxon>
        <taxon>Daucus sect. Daucus</taxon>
    </lineage>
</organism>
<dbReference type="InterPro" id="IPR039648">
    <property type="entry name" value="DHPH_N"/>
</dbReference>
<dbReference type="Pfam" id="PF21688">
    <property type="entry name" value="FAD-depend_C"/>
    <property type="match status" value="1"/>
</dbReference>
<dbReference type="InterPro" id="IPR029071">
    <property type="entry name" value="Ubiquitin-like_domsf"/>
</dbReference>
<comment type="caution">
    <text evidence="2">The sequence shown here is derived from an EMBL/GenBank/DDBJ whole genome shotgun (WGS) entry which is preliminary data.</text>
</comment>
<dbReference type="InterPro" id="IPR028348">
    <property type="entry name" value="FAD-binding_protein"/>
</dbReference>
<dbReference type="PANTHER" id="PTHR42842:SF3">
    <property type="entry name" value="FAD_NAD(P)-BINDING OXIDOREDUCTASE FAMILY PROTEIN"/>
    <property type="match status" value="1"/>
</dbReference>
<accession>A0A162A4P7</accession>
<dbReference type="SUPFAM" id="SSF51905">
    <property type="entry name" value="FAD/NAD(P)-binding domain"/>
    <property type="match status" value="1"/>
</dbReference>
<dbReference type="Pfam" id="PF00070">
    <property type="entry name" value="Pyr_redox"/>
    <property type="match status" value="1"/>
</dbReference>
<dbReference type="OMA" id="SVYSFCM"/>
<proteinExistence type="predicted"/>
<dbReference type="Gene3D" id="3.30.70.2700">
    <property type="match status" value="1"/>
</dbReference>
<dbReference type="GO" id="GO:0071949">
    <property type="term" value="F:FAD binding"/>
    <property type="evidence" value="ECO:0007669"/>
    <property type="project" value="InterPro"/>
</dbReference>
<dbReference type="InterPro" id="IPR000626">
    <property type="entry name" value="Ubiquitin-like_dom"/>
</dbReference>
<dbReference type="Gene3D" id="3.10.20.90">
    <property type="entry name" value="Phosphatidylinositol 3-kinase Catalytic Subunit, Chain A, domain 1"/>
    <property type="match status" value="1"/>
</dbReference>
<dbReference type="PROSITE" id="PS50053">
    <property type="entry name" value="UBIQUITIN_2"/>
    <property type="match status" value="1"/>
</dbReference>
<dbReference type="EMBL" id="LNRQ01000005">
    <property type="protein sequence ID" value="KZM96172.1"/>
    <property type="molecule type" value="Genomic_DNA"/>
</dbReference>
<evidence type="ECO:0000259" key="1">
    <source>
        <dbReference type="PROSITE" id="PS50053"/>
    </source>
</evidence>
<dbReference type="Pfam" id="PF00240">
    <property type="entry name" value="ubiquitin"/>
    <property type="match status" value="1"/>
</dbReference>
<dbReference type="Gramene" id="KZM96172">
    <property type="protein sequence ID" value="KZM96172"/>
    <property type="gene ID" value="DCAR_019414"/>
</dbReference>
<protein>
    <recommendedName>
        <fullName evidence="1">Ubiquitin-like domain-containing protein</fullName>
    </recommendedName>
</protein>
<dbReference type="PRINTS" id="PR00419">
    <property type="entry name" value="ADXRDTASE"/>
</dbReference>
<evidence type="ECO:0000313" key="2">
    <source>
        <dbReference type="EMBL" id="KZM96172.1"/>
    </source>
</evidence>
<dbReference type="STRING" id="79200.A0A162A4P7"/>
<dbReference type="InterPro" id="IPR036188">
    <property type="entry name" value="FAD/NAD-bd_sf"/>
</dbReference>
<gene>
    <name evidence="2" type="ORF">DCAR_019414</name>
</gene>
<sequence length="840" mass="91968">MYIRIKRSKTTYFMQCDPSETIMDIKQKVSALIDQPVNDQRLTLMSTGEVLDDSKTLADQKVENDAVVALTLRKDDNEFEEVNIVRPVDFFKSGDAEGAGNCFLEHKSDNFSLNDTAAAVYIQQKLSAKLSGAVFLHGGTPTPDMSIVSKLITPLHFTLNPPNCSPKYPFSSFKPLTVQCGKRTKRTGKQRYPSEKRKLKLKTSDPLSVETKLDGFWRLSKLQVSVSDDPGKDFLGLCDALLQEIAKVIKFPVASMLPPEAFTVIRKSFDARKMQKEPTFVYTVEMDVSKLLRLEPRTWDFICELEPRTGLIDHMPYERVSGDLIGIINDSRNASEATDSVGSGNHSFPGGLHKVPTAEKPKVAVVGSGPSGLFAALVLAEFGADVTMMERGQAVEQRGRDIGALIVRRILQLDSNFCFGEGGAGTWSDGKLVTRIGRNSRSVQAVMKTLVRFGAPDSILVDGKPHLGTDRLIPLLRNFRQHLQELGVSIRFGTRVDDLLVENERVVGVNVSDSRESLLLDNQNLKYDAVVLAVGHSARDIYQMLLTHEVDIVPKDFSVGLRVEHPQELINSIQYSELSDEVLKGRGKVPVADYKIVDYVDGNNSSVTTKRSCYSFCMCPGGQVVLTSTKPSELCVNGMSFSRRSSKWANSALVVTVSAEDFSSLNFQGPLAGVDFQRELEQRAALLGGGNFVVPVQTVPDFLEKKLSASTLPSSSYRLGVKAANLHELFPSHITEALQHSILKFDQELPGFISNNALLHGVETRTSSPVQIPRNVETYECTSLKGLYPVGEGAGYAGGIVSAAVDGMFAGFALAKSLGLYQGSMESVLGKSQNAGVANY</sequence>
<dbReference type="PANTHER" id="PTHR42842">
    <property type="entry name" value="FAD/NAD(P)-BINDING OXIDOREDUCTASE"/>
    <property type="match status" value="1"/>
</dbReference>
<name>A0A162A4P7_DAUCS</name>